<accession>A0A2Z5GA08</accession>
<feature type="domain" description="OmpR/PhoB-type" evidence="9">
    <location>
        <begin position="133"/>
        <end position="231"/>
    </location>
</feature>
<evidence type="ECO:0000256" key="2">
    <source>
        <dbReference type="ARBA" id="ARBA00023012"/>
    </source>
</evidence>
<evidence type="ECO:0000256" key="5">
    <source>
        <dbReference type="ARBA" id="ARBA00023163"/>
    </source>
</evidence>
<dbReference type="InterPro" id="IPR039420">
    <property type="entry name" value="WalR-like"/>
</dbReference>
<dbReference type="CDD" id="cd00383">
    <property type="entry name" value="trans_reg_C"/>
    <property type="match status" value="1"/>
</dbReference>
<dbReference type="Proteomes" id="UP000253606">
    <property type="component" value="Chromosome"/>
</dbReference>
<dbReference type="InterPro" id="IPR001789">
    <property type="entry name" value="Sig_transdc_resp-reg_receiver"/>
</dbReference>
<dbReference type="PANTHER" id="PTHR48111">
    <property type="entry name" value="REGULATOR OF RPOS"/>
    <property type="match status" value="1"/>
</dbReference>
<feature type="DNA-binding region" description="OmpR/PhoB-type" evidence="7">
    <location>
        <begin position="133"/>
        <end position="231"/>
    </location>
</feature>
<dbReference type="SUPFAM" id="SSF52172">
    <property type="entry name" value="CheY-like"/>
    <property type="match status" value="1"/>
</dbReference>
<evidence type="ECO:0000256" key="7">
    <source>
        <dbReference type="PROSITE-ProRule" id="PRU01091"/>
    </source>
</evidence>
<evidence type="ECO:0000259" key="8">
    <source>
        <dbReference type="PROSITE" id="PS50110"/>
    </source>
</evidence>
<dbReference type="Gene3D" id="1.10.10.10">
    <property type="entry name" value="Winged helix-like DNA-binding domain superfamily/Winged helix DNA-binding domain"/>
    <property type="match status" value="1"/>
</dbReference>
<keyword evidence="11" id="KW-1185">Reference proteome</keyword>
<dbReference type="PROSITE" id="PS50110">
    <property type="entry name" value="RESPONSE_REGULATORY"/>
    <property type="match status" value="1"/>
</dbReference>
<keyword evidence="2" id="KW-0902">Two-component regulatory system</keyword>
<dbReference type="KEGG" id="abas:ACPOL_6308"/>
<organism evidence="10 11">
    <name type="scientific">Acidisarcina polymorpha</name>
    <dbReference type="NCBI Taxonomy" id="2211140"/>
    <lineage>
        <taxon>Bacteria</taxon>
        <taxon>Pseudomonadati</taxon>
        <taxon>Acidobacteriota</taxon>
        <taxon>Terriglobia</taxon>
        <taxon>Terriglobales</taxon>
        <taxon>Acidobacteriaceae</taxon>
        <taxon>Acidisarcina</taxon>
    </lineage>
</organism>
<reference evidence="10 11" key="1">
    <citation type="journal article" date="2018" name="Front. Microbiol.">
        <title>Hydrolytic Capabilities as a Key to Environmental Success: Chitinolytic and Cellulolytic Acidobacteria From Acidic Sub-arctic Soils and Boreal Peatlands.</title>
        <authorList>
            <person name="Belova S.E."/>
            <person name="Ravin N.V."/>
            <person name="Pankratov T.A."/>
            <person name="Rakitin A.L."/>
            <person name="Ivanova A.A."/>
            <person name="Beletsky A.V."/>
            <person name="Mardanov A.V."/>
            <person name="Sinninghe Damste J.S."/>
            <person name="Dedysh S.N."/>
        </authorList>
    </citation>
    <scope>NUCLEOTIDE SEQUENCE [LARGE SCALE GENOMIC DNA]</scope>
    <source>
        <strain evidence="10 11">SBC82</strain>
    </source>
</reference>
<dbReference type="Pfam" id="PF00486">
    <property type="entry name" value="Trans_reg_C"/>
    <property type="match status" value="1"/>
</dbReference>
<protein>
    <submittedName>
        <fullName evidence="10">Two-component response regulator</fullName>
    </submittedName>
</protein>
<evidence type="ECO:0000313" key="10">
    <source>
        <dbReference type="EMBL" id="AXC15544.1"/>
    </source>
</evidence>
<evidence type="ECO:0000256" key="6">
    <source>
        <dbReference type="PROSITE-ProRule" id="PRU00169"/>
    </source>
</evidence>
<dbReference type="InterPro" id="IPR011006">
    <property type="entry name" value="CheY-like_superfamily"/>
</dbReference>
<evidence type="ECO:0000313" key="11">
    <source>
        <dbReference type="Proteomes" id="UP000253606"/>
    </source>
</evidence>
<feature type="modified residue" description="4-aspartylphosphate" evidence="6">
    <location>
        <position position="46"/>
    </location>
</feature>
<dbReference type="Pfam" id="PF00072">
    <property type="entry name" value="Response_reg"/>
    <property type="match status" value="1"/>
</dbReference>
<dbReference type="GO" id="GO:0032993">
    <property type="term" value="C:protein-DNA complex"/>
    <property type="evidence" value="ECO:0007669"/>
    <property type="project" value="TreeGrafter"/>
</dbReference>
<keyword evidence="1 6" id="KW-0597">Phosphoprotein</keyword>
<evidence type="ECO:0000256" key="3">
    <source>
        <dbReference type="ARBA" id="ARBA00023015"/>
    </source>
</evidence>
<proteinExistence type="predicted"/>
<evidence type="ECO:0000256" key="4">
    <source>
        <dbReference type="ARBA" id="ARBA00023125"/>
    </source>
</evidence>
<dbReference type="InterPro" id="IPR001867">
    <property type="entry name" value="OmpR/PhoB-type_DNA-bd"/>
</dbReference>
<dbReference type="InterPro" id="IPR036388">
    <property type="entry name" value="WH-like_DNA-bd_sf"/>
</dbReference>
<gene>
    <name evidence="10" type="ORF">ACPOL_6308</name>
</gene>
<dbReference type="EMBL" id="CP030840">
    <property type="protein sequence ID" value="AXC15544.1"/>
    <property type="molecule type" value="Genomic_DNA"/>
</dbReference>
<dbReference type="GO" id="GO:0005829">
    <property type="term" value="C:cytosol"/>
    <property type="evidence" value="ECO:0007669"/>
    <property type="project" value="TreeGrafter"/>
</dbReference>
<dbReference type="GO" id="GO:0006355">
    <property type="term" value="P:regulation of DNA-templated transcription"/>
    <property type="evidence" value="ECO:0007669"/>
    <property type="project" value="InterPro"/>
</dbReference>
<feature type="domain" description="Response regulatory" evidence="8">
    <location>
        <begin position="1"/>
        <end position="119"/>
    </location>
</feature>
<dbReference type="GO" id="GO:0000156">
    <property type="term" value="F:phosphorelay response regulator activity"/>
    <property type="evidence" value="ECO:0007669"/>
    <property type="project" value="TreeGrafter"/>
</dbReference>
<dbReference type="AlphaFoldDB" id="A0A2Z5GA08"/>
<keyword evidence="3" id="KW-0805">Transcription regulation</keyword>
<name>A0A2Z5GA08_9BACT</name>
<keyword evidence="4 7" id="KW-0238">DNA-binding</keyword>
<evidence type="ECO:0000259" key="9">
    <source>
        <dbReference type="PROSITE" id="PS51755"/>
    </source>
</evidence>
<sequence length="238" mass="26423">MDADLVSSTGLQRTLRGFGFSVQIAENAEAAHTAVSTTRFDLILVDFDLSIPKQPRAQVTSGTGLVRELRAAKVNTPILMYTALEAEWYETASLDAGADDFILKRAPKSTLLSRIHAHLRRYDRDVRKAPSSTRRLGIGRFVLDRTARVLAVDEKPIPLTARETELLELLAANPERVVPTQEILDKLWQEGDKKSSAALNSALKRFRQKLDENQIQDLVENVKGRGFKLAPSSLSQSS</sequence>
<dbReference type="Gene3D" id="3.40.50.2300">
    <property type="match status" value="1"/>
</dbReference>
<evidence type="ECO:0000256" key="1">
    <source>
        <dbReference type="ARBA" id="ARBA00022553"/>
    </source>
</evidence>
<dbReference type="PROSITE" id="PS51755">
    <property type="entry name" value="OMPR_PHOB"/>
    <property type="match status" value="1"/>
</dbReference>
<dbReference type="PANTHER" id="PTHR48111:SF1">
    <property type="entry name" value="TWO-COMPONENT RESPONSE REGULATOR ORR33"/>
    <property type="match status" value="1"/>
</dbReference>
<dbReference type="SMART" id="SM00448">
    <property type="entry name" value="REC"/>
    <property type="match status" value="1"/>
</dbReference>
<dbReference type="GO" id="GO:0000976">
    <property type="term" value="F:transcription cis-regulatory region binding"/>
    <property type="evidence" value="ECO:0007669"/>
    <property type="project" value="TreeGrafter"/>
</dbReference>
<dbReference type="SMART" id="SM00862">
    <property type="entry name" value="Trans_reg_C"/>
    <property type="match status" value="1"/>
</dbReference>
<keyword evidence="5" id="KW-0804">Transcription</keyword>